<comment type="caution">
    <text evidence="1">The sequence shown here is derived from an EMBL/GenBank/DDBJ whole genome shotgun (WGS) entry which is preliminary data.</text>
</comment>
<dbReference type="Proteomes" id="UP000034190">
    <property type="component" value="Unassembled WGS sequence"/>
</dbReference>
<sequence length="108" mass="12598">MSPEKWQQTVGNIKDNFKVEENEKTHLDEAGGVDIEYIIFNGPLGRMKLEFITKPVIIDKKTKYSNRLGAETIVEYVYSPDEKSHKLKAYKWDEAVNDWLEMEAKKFA</sequence>
<organism evidence="1 2">
    <name type="scientific">Candidatus Falkowbacteria bacterium GW2011_GWA2_41_14</name>
    <dbReference type="NCBI Taxonomy" id="1618635"/>
    <lineage>
        <taxon>Bacteria</taxon>
        <taxon>Candidatus Falkowiibacteriota</taxon>
    </lineage>
</organism>
<evidence type="ECO:0000313" key="1">
    <source>
        <dbReference type="EMBL" id="KKR91258.1"/>
    </source>
</evidence>
<gene>
    <name evidence="1" type="ORF">UU43_C0011G0002</name>
</gene>
<reference evidence="1 2" key="1">
    <citation type="journal article" date="2015" name="Nature">
        <title>rRNA introns, odd ribosomes, and small enigmatic genomes across a large radiation of phyla.</title>
        <authorList>
            <person name="Brown C.T."/>
            <person name="Hug L.A."/>
            <person name="Thomas B.C."/>
            <person name="Sharon I."/>
            <person name="Castelle C.J."/>
            <person name="Singh A."/>
            <person name="Wilkins M.J."/>
            <person name="Williams K.H."/>
            <person name="Banfield J.F."/>
        </authorList>
    </citation>
    <scope>NUCLEOTIDE SEQUENCE [LARGE SCALE GENOMIC DNA]</scope>
</reference>
<protein>
    <submittedName>
        <fullName evidence="1">Uncharacterized protein</fullName>
    </submittedName>
</protein>
<proteinExistence type="predicted"/>
<accession>A0A0G0UR88</accession>
<name>A0A0G0UR88_9BACT</name>
<evidence type="ECO:0000313" key="2">
    <source>
        <dbReference type="Proteomes" id="UP000034190"/>
    </source>
</evidence>
<dbReference type="EMBL" id="LCAP01000011">
    <property type="protein sequence ID" value="KKR91258.1"/>
    <property type="molecule type" value="Genomic_DNA"/>
</dbReference>
<dbReference type="AlphaFoldDB" id="A0A0G0UR88"/>